<dbReference type="Pfam" id="PF10783">
    <property type="entry name" value="DUF2599"/>
    <property type="match status" value="1"/>
</dbReference>
<keyword evidence="1" id="KW-0732">Signal</keyword>
<name>A0ABY6FH26_9PSED</name>
<proteinExistence type="predicted"/>
<protein>
    <submittedName>
        <fullName evidence="2">DUF2599 domain-containing protein</fullName>
    </submittedName>
</protein>
<evidence type="ECO:0000256" key="1">
    <source>
        <dbReference type="SAM" id="SignalP"/>
    </source>
</evidence>
<organism evidence="2 3">
    <name type="scientific">Pseudomonas phytophila</name>
    <dbReference type="NCBI Taxonomy" id="2867264"/>
    <lineage>
        <taxon>Bacteria</taxon>
        <taxon>Pseudomonadati</taxon>
        <taxon>Pseudomonadota</taxon>
        <taxon>Gammaproteobacteria</taxon>
        <taxon>Pseudomonadales</taxon>
        <taxon>Pseudomonadaceae</taxon>
        <taxon>Pseudomonas</taxon>
    </lineage>
</organism>
<evidence type="ECO:0000313" key="2">
    <source>
        <dbReference type="EMBL" id="UXZ96954.1"/>
    </source>
</evidence>
<dbReference type="InterPro" id="IPR019719">
    <property type="entry name" value="DUF2599"/>
</dbReference>
<reference evidence="2" key="1">
    <citation type="submission" date="2021-08" db="EMBL/GenBank/DDBJ databases">
        <title>Complete genome sequence of Pseudomonas phytophila.</title>
        <authorList>
            <person name="Weir B.S."/>
            <person name="Templeton M.D."/>
            <person name="Arshed S."/>
            <person name="Andersen M.T."/>
            <person name="Jayaraman J."/>
        </authorList>
    </citation>
    <scope>NUCLEOTIDE SEQUENCE</scope>
    <source>
        <strain evidence="2">ICMP 23753</strain>
    </source>
</reference>
<sequence length="140" mass="15878">MDEIIMNRILSIVLLANMAWAVNASADDPKTLPTCMVYIDHGAWVYRYQEWTLEIVPTPCGRNVGAEETAYTFFEIAKKFSGSEHWGNTRGMINQLTCHYAIARNKPEWNLDPWRPYVGHAATVEASCNVTVPKPDTPFE</sequence>
<dbReference type="Proteomes" id="UP001063228">
    <property type="component" value="Chromosome"/>
</dbReference>
<evidence type="ECO:0000313" key="3">
    <source>
        <dbReference type="Proteomes" id="UP001063228"/>
    </source>
</evidence>
<feature type="signal peptide" evidence="1">
    <location>
        <begin position="1"/>
        <end position="26"/>
    </location>
</feature>
<dbReference type="EMBL" id="CP081201">
    <property type="protein sequence ID" value="UXZ96954.1"/>
    <property type="molecule type" value="Genomic_DNA"/>
</dbReference>
<feature type="chain" id="PRO_5045975752" evidence="1">
    <location>
        <begin position="27"/>
        <end position="140"/>
    </location>
</feature>
<dbReference type="RefSeq" id="WP_231677900.1">
    <property type="nucleotide sequence ID" value="NZ_CP081201.1"/>
</dbReference>
<gene>
    <name evidence="2" type="ORF">K3169_03305</name>
</gene>
<keyword evidence="3" id="KW-1185">Reference proteome</keyword>
<accession>A0ABY6FH26</accession>